<protein>
    <submittedName>
        <fullName evidence="3">37S ribosomal protein S24, mitochondrial</fullName>
    </submittedName>
</protein>
<keyword evidence="3" id="KW-0687">Ribonucleoprotein</keyword>
<dbReference type="InterPro" id="IPR019349">
    <property type="entry name" value="Ribosomal_mS35_mit"/>
</dbReference>
<evidence type="ECO:0000256" key="1">
    <source>
        <dbReference type="SAM" id="MobiDB-lite"/>
    </source>
</evidence>
<name>A0ABR3ZS03_9PEZI</name>
<feature type="region of interest" description="Disordered" evidence="1">
    <location>
        <begin position="26"/>
        <end position="49"/>
    </location>
</feature>
<dbReference type="Proteomes" id="UP001583186">
    <property type="component" value="Unassembled WGS sequence"/>
</dbReference>
<dbReference type="EMBL" id="JAWCUI010000002">
    <property type="protein sequence ID" value="KAL1903264.1"/>
    <property type="molecule type" value="Genomic_DNA"/>
</dbReference>
<sequence>MASASSRSLQLGVRRCCAAVSTKTTLSSSSSSSTTLSISSSTRAAGSLAPTAAQAGRIRCFSSTALRRADDDNEGRGKRKLEPWQIEMMEKEKESQKRISFAQILQERNNGDYERFNSEDMIFGERAMAEMKRALSNAARPDRRIRGQFWNESEEDAEMVLEEGVDDEEDSDEMTSMAHSKLDEVRDQRNLARVIAWEMPLLAKLAQPFEPPTKKQPLRFRYTSYMGEFHPAEKKVVVEFCPADLDLTPVQQGKLKKLAGVRFNPETEIVRISCEQFEHQAQNKRYLGDLVDRLIVEAKDPTDTFEDIPLDTRHHKFKYKPKFPREWRMTKERAKELEAFRRESFELDQQMVTEGKLVDGAERIAAALAIPARKAMTGRVAEFSRLRPAGQQSLGQ</sequence>
<comment type="caution">
    <text evidence="3">The sequence shown here is derived from an EMBL/GenBank/DDBJ whole genome shotgun (WGS) entry which is preliminary data.</text>
</comment>
<dbReference type="GO" id="GO:0005840">
    <property type="term" value="C:ribosome"/>
    <property type="evidence" value="ECO:0007669"/>
    <property type="project" value="UniProtKB-KW"/>
</dbReference>
<proteinExistence type="predicted"/>
<organism evidence="3 4">
    <name type="scientific">Sporothrix stenoceras</name>
    <dbReference type="NCBI Taxonomy" id="5173"/>
    <lineage>
        <taxon>Eukaryota</taxon>
        <taxon>Fungi</taxon>
        <taxon>Dikarya</taxon>
        <taxon>Ascomycota</taxon>
        <taxon>Pezizomycotina</taxon>
        <taxon>Sordariomycetes</taxon>
        <taxon>Sordariomycetidae</taxon>
        <taxon>Ophiostomatales</taxon>
        <taxon>Ophiostomataceae</taxon>
        <taxon>Sporothrix</taxon>
    </lineage>
</organism>
<reference evidence="3 4" key="1">
    <citation type="journal article" date="2024" name="IMA Fungus">
        <title>IMA Genome - F19 : A genome assembly and annotation guide to empower mycologists, including annotated draft genome sequences of Ceratocystis pirilliformis, Diaporthe australafricana, Fusarium ophioides, Paecilomyces lecythidis, and Sporothrix stenoceras.</title>
        <authorList>
            <person name="Aylward J."/>
            <person name="Wilson A.M."/>
            <person name="Visagie C.M."/>
            <person name="Spraker J."/>
            <person name="Barnes I."/>
            <person name="Buitendag C."/>
            <person name="Ceriani C."/>
            <person name="Del Mar Angel L."/>
            <person name="du Plessis D."/>
            <person name="Fuchs T."/>
            <person name="Gasser K."/>
            <person name="Kramer D."/>
            <person name="Li W."/>
            <person name="Munsamy K."/>
            <person name="Piso A."/>
            <person name="Price J.L."/>
            <person name="Sonnekus B."/>
            <person name="Thomas C."/>
            <person name="van der Nest A."/>
            <person name="van Dijk A."/>
            <person name="van Heerden A."/>
            <person name="van Vuuren N."/>
            <person name="Yilmaz N."/>
            <person name="Duong T.A."/>
            <person name="van der Merwe N.A."/>
            <person name="Wingfield M.J."/>
            <person name="Wingfield B.D."/>
        </authorList>
    </citation>
    <scope>NUCLEOTIDE SEQUENCE [LARGE SCALE GENOMIC DNA]</scope>
    <source>
        <strain evidence="3 4">CMW 5346</strain>
    </source>
</reference>
<keyword evidence="4" id="KW-1185">Reference proteome</keyword>
<dbReference type="PANTHER" id="PTHR13490">
    <property type="entry name" value="MITOCHONDRIAL 28S RIBOSOMAL PROTEIN S28"/>
    <property type="match status" value="1"/>
</dbReference>
<dbReference type="InterPro" id="IPR039848">
    <property type="entry name" value="Ribosomal_mS35_mt"/>
</dbReference>
<dbReference type="PANTHER" id="PTHR13490:SF0">
    <property type="entry name" value="SMALL RIBOSOMAL SUBUNIT PROTEIN MS35"/>
    <property type="match status" value="1"/>
</dbReference>
<accession>A0ABR3ZS03</accession>
<gene>
    <name evidence="3" type="primary">RSM24</name>
    <name evidence="3" type="ORF">Sste5346_000549</name>
</gene>
<feature type="compositionally biased region" description="Low complexity" evidence="1">
    <location>
        <begin position="26"/>
        <end position="42"/>
    </location>
</feature>
<keyword evidence="3" id="KW-0689">Ribosomal protein</keyword>
<evidence type="ECO:0000313" key="4">
    <source>
        <dbReference type="Proteomes" id="UP001583186"/>
    </source>
</evidence>
<evidence type="ECO:0000259" key="2">
    <source>
        <dbReference type="Pfam" id="PF10213"/>
    </source>
</evidence>
<evidence type="ECO:0000313" key="3">
    <source>
        <dbReference type="EMBL" id="KAL1903264.1"/>
    </source>
</evidence>
<feature type="domain" description="Small ribosomal subunit protein mS35 mitochondrial conserved" evidence="2">
    <location>
        <begin position="208"/>
        <end position="327"/>
    </location>
</feature>
<dbReference type="Pfam" id="PF10213">
    <property type="entry name" value="MRP-S28"/>
    <property type="match status" value="1"/>
</dbReference>